<evidence type="ECO:0000313" key="6">
    <source>
        <dbReference type="Proteomes" id="UP000239352"/>
    </source>
</evidence>
<dbReference type="AlphaFoldDB" id="A0A2T0GX58"/>
<dbReference type="Gene3D" id="1.10.10.2840">
    <property type="entry name" value="PucR C-terminal helix-turn-helix domain"/>
    <property type="match status" value="1"/>
</dbReference>
<dbReference type="PANTHER" id="PTHR33744">
    <property type="entry name" value="CARBOHYDRATE DIACID REGULATOR"/>
    <property type="match status" value="1"/>
</dbReference>
<evidence type="ECO:0000259" key="2">
    <source>
        <dbReference type="Pfam" id="PF13556"/>
    </source>
</evidence>
<dbReference type="EMBL" id="PVSR01000010">
    <property type="protein sequence ID" value="PRW63696.1"/>
    <property type="molecule type" value="Genomic_DNA"/>
</dbReference>
<dbReference type="Pfam" id="PF14361">
    <property type="entry name" value="RsbRD_N"/>
    <property type="match status" value="1"/>
</dbReference>
<name>A0A2T0GX58_ACTMO</name>
<dbReference type="STRING" id="1050202.GCA_000384035_03049"/>
<dbReference type="InterPro" id="IPR025736">
    <property type="entry name" value="PucR_C-HTH_dom"/>
</dbReference>
<dbReference type="Pfam" id="PF13556">
    <property type="entry name" value="HTH_30"/>
    <property type="match status" value="1"/>
</dbReference>
<dbReference type="InterPro" id="IPR041522">
    <property type="entry name" value="CdaR_GGDEF"/>
</dbReference>
<evidence type="ECO:0000259" key="3">
    <source>
        <dbReference type="Pfam" id="PF14361"/>
    </source>
</evidence>
<evidence type="ECO:0000313" key="5">
    <source>
        <dbReference type="EMBL" id="PRW63696.1"/>
    </source>
</evidence>
<sequence length="404" mass="44256">MSAGDSRAGPGDSEAAARLARATLADLESVTDRLVGDIIVENPEYYEAQRVSESDLRDSCRANLRRVLQLLGQRVPEGEDPYDAARRTGERRARQRVALDLVLRSFRLGGRVVWSSALETAGKEPGFAPETLLEVGTSVWNVVDAVSLAVSNAYRDAELEMLRVDEQRRQVLVDGLLRGSGTDPESVESALRTLGLSVSGPYLVVAAEIPADVSEVPAPEQVLQRCGMSSVWQAQAGMLVGLVSTEHHRVEEVPGALRSVLPCGMGLSPTVCRGGSIPWARELAVLALRTLPPGDTGTAWLDDRLPRAVLVRCPELAERLVERALGPVLRLPATEREPLLDTLESWLDSDCSAKRTAARLYCHRNTVLNRLHRLEGLLGRPVSGVEETVWLRLALYALRMRTRW</sequence>
<dbReference type="InterPro" id="IPR051448">
    <property type="entry name" value="CdaR-like_regulators"/>
</dbReference>
<dbReference type="PANTHER" id="PTHR33744:SF1">
    <property type="entry name" value="DNA-BINDING TRANSCRIPTIONAL ACTIVATOR ADER"/>
    <property type="match status" value="1"/>
</dbReference>
<evidence type="ECO:0000256" key="1">
    <source>
        <dbReference type="ARBA" id="ARBA00006754"/>
    </source>
</evidence>
<evidence type="ECO:0000259" key="4">
    <source>
        <dbReference type="Pfam" id="PF17853"/>
    </source>
</evidence>
<keyword evidence="6" id="KW-1185">Reference proteome</keyword>
<dbReference type="RefSeq" id="WP_106113438.1">
    <property type="nucleotide sequence ID" value="NZ_PVSR01000010.1"/>
</dbReference>
<proteinExistence type="inferred from homology"/>
<comment type="similarity">
    <text evidence="1">Belongs to the CdaR family.</text>
</comment>
<feature type="domain" description="PucR C-terminal helix-turn-helix" evidence="2">
    <location>
        <begin position="339"/>
        <end position="396"/>
    </location>
</feature>
<dbReference type="Pfam" id="PF17853">
    <property type="entry name" value="GGDEF_2"/>
    <property type="match status" value="1"/>
</dbReference>
<accession>A0A2T0GX58</accession>
<comment type="caution">
    <text evidence="5">The sequence shown here is derived from an EMBL/GenBank/DDBJ whole genome shotgun (WGS) entry which is preliminary data.</text>
</comment>
<feature type="domain" description="RsbT co-antagonist protein RsbRD N-terminal" evidence="3">
    <location>
        <begin position="29"/>
        <end position="169"/>
    </location>
</feature>
<gene>
    <name evidence="5" type="ORF">CEP50_08735</name>
</gene>
<reference evidence="5 6" key="1">
    <citation type="submission" date="2018-03" db="EMBL/GenBank/DDBJ databases">
        <title>Actinopolyspora mortivallis from Sahara, screening for active biomolecules.</title>
        <authorList>
            <person name="Selama O."/>
            <person name="Wellington E.M.H."/>
            <person name="Hacene H."/>
        </authorList>
    </citation>
    <scope>NUCLEOTIDE SEQUENCE [LARGE SCALE GENOMIC DNA]</scope>
    <source>
        <strain evidence="5 6">M5A</strain>
    </source>
</reference>
<feature type="domain" description="CdaR GGDEF-like" evidence="4">
    <location>
        <begin position="181"/>
        <end position="289"/>
    </location>
</feature>
<organism evidence="5 6">
    <name type="scientific">Actinopolyspora mortivallis</name>
    <dbReference type="NCBI Taxonomy" id="33906"/>
    <lineage>
        <taxon>Bacteria</taxon>
        <taxon>Bacillati</taxon>
        <taxon>Actinomycetota</taxon>
        <taxon>Actinomycetes</taxon>
        <taxon>Actinopolysporales</taxon>
        <taxon>Actinopolysporaceae</taxon>
        <taxon>Actinopolyspora</taxon>
    </lineage>
</organism>
<dbReference type="InterPro" id="IPR042070">
    <property type="entry name" value="PucR_C-HTH_sf"/>
</dbReference>
<dbReference type="Proteomes" id="UP000239352">
    <property type="component" value="Unassembled WGS sequence"/>
</dbReference>
<protein>
    <submittedName>
        <fullName evidence="5">PucR family transcriptional regulator</fullName>
    </submittedName>
</protein>
<dbReference type="InterPro" id="IPR025751">
    <property type="entry name" value="RsbRD_N_dom"/>
</dbReference>
<dbReference type="InParanoid" id="A0A2T0GX58"/>